<gene>
    <name evidence="2" type="ORF">TVAG_100510</name>
</gene>
<dbReference type="VEuPathDB" id="TrichDB:TVAGG3_0408170"/>
<evidence type="ECO:0000313" key="3">
    <source>
        <dbReference type="Proteomes" id="UP000001542"/>
    </source>
</evidence>
<evidence type="ECO:0000256" key="1">
    <source>
        <dbReference type="SAM" id="Phobius"/>
    </source>
</evidence>
<organism evidence="2 3">
    <name type="scientific">Trichomonas vaginalis (strain ATCC PRA-98 / G3)</name>
    <dbReference type="NCBI Taxonomy" id="412133"/>
    <lineage>
        <taxon>Eukaryota</taxon>
        <taxon>Metamonada</taxon>
        <taxon>Parabasalia</taxon>
        <taxon>Trichomonadida</taxon>
        <taxon>Trichomonadidae</taxon>
        <taxon>Trichomonas</taxon>
    </lineage>
</organism>
<feature type="transmembrane region" description="Helical" evidence="1">
    <location>
        <begin position="173"/>
        <end position="196"/>
    </location>
</feature>
<accession>A2ENM8</accession>
<feature type="transmembrane region" description="Helical" evidence="1">
    <location>
        <begin position="308"/>
        <end position="331"/>
    </location>
</feature>
<reference evidence="2" key="1">
    <citation type="submission" date="2006-10" db="EMBL/GenBank/DDBJ databases">
        <authorList>
            <person name="Amadeo P."/>
            <person name="Zhao Q."/>
            <person name="Wortman J."/>
            <person name="Fraser-Liggett C."/>
            <person name="Carlton J."/>
        </authorList>
    </citation>
    <scope>NUCLEOTIDE SEQUENCE</scope>
    <source>
        <strain evidence="2">G3</strain>
    </source>
</reference>
<reference evidence="2" key="2">
    <citation type="journal article" date="2007" name="Science">
        <title>Draft genome sequence of the sexually transmitted pathogen Trichomonas vaginalis.</title>
        <authorList>
            <person name="Carlton J.M."/>
            <person name="Hirt R.P."/>
            <person name="Silva J.C."/>
            <person name="Delcher A.L."/>
            <person name="Schatz M."/>
            <person name="Zhao Q."/>
            <person name="Wortman J.R."/>
            <person name="Bidwell S.L."/>
            <person name="Alsmark U.C.M."/>
            <person name="Besteiro S."/>
            <person name="Sicheritz-Ponten T."/>
            <person name="Noel C.J."/>
            <person name="Dacks J.B."/>
            <person name="Foster P.G."/>
            <person name="Simillion C."/>
            <person name="Van de Peer Y."/>
            <person name="Miranda-Saavedra D."/>
            <person name="Barton G.J."/>
            <person name="Westrop G.D."/>
            <person name="Mueller S."/>
            <person name="Dessi D."/>
            <person name="Fiori P.L."/>
            <person name="Ren Q."/>
            <person name="Paulsen I."/>
            <person name="Zhang H."/>
            <person name="Bastida-Corcuera F.D."/>
            <person name="Simoes-Barbosa A."/>
            <person name="Brown M.T."/>
            <person name="Hayes R.D."/>
            <person name="Mukherjee M."/>
            <person name="Okumura C.Y."/>
            <person name="Schneider R."/>
            <person name="Smith A.J."/>
            <person name="Vanacova S."/>
            <person name="Villalvazo M."/>
            <person name="Haas B.J."/>
            <person name="Pertea M."/>
            <person name="Feldblyum T.V."/>
            <person name="Utterback T.R."/>
            <person name="Shu C.L."/>
            <person name="Osoegawa K."/>
            <person name="de Jong P.J."/>
            <person name="Hrdy I."/>
            <person name="Horvathova L."/>
            <person name="Zubacova Z."/>
            <person name="Dolezal P."/>
            <person name="Malik S.B."/>
            <person name="Logsdon J.M. Jr."/>
            <person name="Henze K."/>
            <person name="Gupta A."/>
            <person name="Wang C.C."/>
            <person name="Dunne R.L."/>
            <person name="Upcroft J.A."/>
            <person name="Upcroft P."/>
            <person name="White O."/>
            <person name="Salzberg S.L."/>
            <person name="Tang P."/>
            <person name="Chiu C.-H."/>
            <person name="Lee Y.-S."/>
            <person name="Embley T.M."/>
            <person name="Coombs G.H."/>
            <person name="Mottram J.C."/>
            <person name="Tachezy J."/>
            <person name="Fraser-Liggett C.M."/>
            <person name="Johnson P.J."/>
        </authorList>
    </citation>
    <scope>NUCLEOTIDE SEQUENCE [LARGE SCALE GENOMIC DNA]</scope>
    <source>
        <strain evidence="2">G3</strain>
    </source>
</reference>
<sequence>MIDEDCESSSSNQKWYQRKIFPGLYKIDSLPENFWKFDIHDWELLKTLAKIEVVIYILSLLTGSFFGVLAYWDGPMFVYVARTFYNIPREGPDSHLFKRPPEYFTCHFPGYPIIIRIFSTIVFNRYWLGLLLSIIFGAVLVTYLFRRLLIVYDCVQDPNFTTYISLYFPLRFVLYKAVGACEPLYMSYCFLAFIFFKTDQIFFLLLSLWGACLTRIEGLSIVGTIGLSYLLRLDIPRALFTGLGFLATPGLFYFYSLKFGTYTSYFEFNDHLLNPFYYSLRVKATDYFFVLDPHTLLTVSAPMLAGTLVLYVTAVPMAIFSTVYLLFISFLNHEDIMRYSMPGYVLAVLIGFDSMITSPVLRLRLKIVAKFLLVVQFYSYIGQMNINRANDLHFKKICDIIHHVYEGPNSEVF</sequence>
<protein>
    <submittedName>
        <fullName evidence="2">Uncharacterized protein</fullName>
    </submittedName>
</protein>
<dbReference type="EMBL" id="DS113441">
    <property type="protein sequence ID" value="EAY05728.1"/>
    <property type="molecule type" value="Genomic_DNA"/>
</dbReference>
<feature type="transmembrane region" description="Helical" evidence="1">
    <location>
        <begin position="53"/>
        <end position="72"/>
    </location>
</feature>
<keyword evidence="1" id="KW-0812">Transmembrane</keyword>
<dbReference type="AlphaFoldDB" id="A2ENM8"/>
<evidence type="ECO:0000313" key="2">
    <source>
        <dbReference type="EMBL" id="EAY05728.1"/>
    </source>
</evidence>
<feature type="transmembrane region" description="Helical" evidence="1">
    <location>
        <begin position="238"/>
        <end position="256"/>
    </location>
</feature>
<feature type="transmembrane region" description="Helical" evidence="1">
    <location>
        <begin position="126"/>
        <end position="145"/>
    </location>
</feature>
<dbReference type="Proteomes" id="UP000001542">
    <property type="component" value="Unassembled WGS sequence"/>
</dbReference>
<dbReference type="InParanoid" id="A2ENM8"/>
<feature type="transmembrane region" description="Helical" evidence="1">
    <location>
        <begin position="202"/>
        <end position="231"/>
    </location>
</feature>
<dbReference type="KEGG" id="tva:4763598"/>
<feature type="transmembrane region" description="Helical" evidence="1">
    <location>
        <begin position="343"/>
        <end position="361"/>
    </location>
</feature>
<keyword evidence="1" id="KW-0472">Membrane</keyword>
<name>A2ENM8_TRIV3</name>
<keyword evidence="3" id="KW-1185">Reference proteome</keyword>
<proteinExistence type="predicted"/>
<dbReference type="RefSeq" id="XP_001317951.1">
    <property type="nucleotide sequence ID" value="XM_001317916.1"/>
</dbReference>
<keyword evidence="1" id="KW-1133">Transmembrane helix</keyword>
<dbReference type="VEuPathDB" id="TrichDB:TVAG_100510"/>